<dbReference type="Gene3D" id="3.40.50.1000">
    <property type="entry name" value="HAD superfamily/HAD-like"/>
    <property type="match status" value="1"/>
</dbReference>
<protein>
    <submittedName>
        <fullName evidence="2">Magnesium-dependent phosphatase-1</fullName>
    </submittedName>
</protein>
<dbReference type="InterPro" id="IPR035679">
    <property type="entry name" value="MDP-1_euk"/>
</dbReference>
<dbReference type="PANTHER" id="PTHR17901:SF14">
    <property type="entry name" value="MAGNESIUM-DEPENDENT PHOSPHATASE 1"/>
    <property type="match status" value="1"/>
</dbReference>
<dbReference type="InterPro" id="IPR023214">
    <property type="entry name" value="HAD_sf"/>
</dbReference>
<proteinExistence type="predicted"/>
<dbReference type="Pfam" id="PF12689">
    <property type="entry name" value="Acid_PPase"/>
    <property type="match status" value="1"/>
</dbReference>
<dbReference type="CDD" id="cd07501">
    <property type="entry name" value="HAD_MDP-1_like"/>
    <property type="match status" value="1"/>
</dbReference>
<dbReference type="FunFam" id="3.40.50.1000:FF:000155">
    <property type="entry name" value="Putative magnesium dependent phosphatase"/>
    <property type="match status" value="1"/>
</dbReference>
<dbReference type="InterPro" id="IPR036412">
    <property type="entry name" value="HAD-like_sf"/>
</dbReference>
<reference evidence="2" key="1">
    <citation type="journal article" date="2020" name="Stud. Mycol.">
        <title>101 Dothideomycetes genomes: a test case for predicting lifestyles and emergence of pathogens.</title>
        <authorList>
            <person name="Haridas S."/>
            <person name="Albert R."/>
            <person name="Binder M."/>
            <person name="Bloem J."/>
            <person name="Labutti K."/>
            <person name="Salamov A."/>
            <person name="Andreopoulos B."/>
            <person name="Baker S."/>
            <person name="Barry K."/>
            <person name="Bills G."/>
            <person name="Bluhm B."/>
            <person name="Cannon C."/>
            <person name="Castanera R."/>
            <person name="Culley D."/>
            <person name="Daum C."/>
            <person name="Ezra D."/>
            <person name="Gonzalez J."/>
            <person name="Henrissat B."/>
            <person name="Kuo A."/>
            <person name="Liang C."/>
            <person name="Lipzen A."/>
            <person name="Lutzoni F."/>
            <person name="Magnuson J."/>
            <person name="Mondo S."/>
            <person name="Nolan M."/>
            <person name="Ohm R."/>
            <person name="Pangilinan J."/>
            <person name="Park H.-J."/>
            <person name="Ramirez L."/>
            <person name="Alfaro M."/>
            <person name="Sun H."/>
            <person name="Tritt A."/>
            <person name="Yoshinaga Y."/>
            <person name="Zwiers L.-H."/>
            <person name="Turgeon B."/>
            <person name="Goodwin S."/>
            <person name="Spatafora J."/>
            <person name="Crous P."/>
            <person name="Grigoriev I."/>
        </authorList>
    </citation>
    <scope>NUCLEOTIDE SEQUENCE</scope>
    <source>
        <strain evidence="2">CBS 113979</strain>
    </source>
</reference>
<evidence type="ECO:0000313" key="3">
    <source>
        <dbReference type="Proteomes" id="UP000800041"/>
    </source>
</evidence>
<name>A0A6G1HG44_9PEZI</name>
<keyword evidence="3" id="KW-1185">Reference proteome</keyword>
<dbReference type="NCBIfam" id="TIGR01681">
    <property type="entry name" value="HAD-SF-IIIC"/>
    <property type="match status" value="1"/>
</dbReference>
<dbReference type="InterPro" id="IPR010036">
    <property type="entry name" value="MDP_1_eu_arc"/>
</dbReference>
<evidence type="ECO:0000313" key="2">
    <source>
        <dbReference type="EMBL" id="KAF1991999.1"/>
    </source>
</evidence>
<dbReference type="SUPFAM" id="SSF56784">
    <property type="entry name" value="HAD-like"/>
    <property type="match status" value="1"/>
</dbReference>
<sequence>MPRRNNFLASTATTSAPPSDADTLPRTFTDGGELPKMMVFDLDYTLWPFWVDTHVSAPLKATEGGLKVKDKWGEGFGFYADVGGVLEGARAKSITIAAASRTSAPALAKDMLKLLRVPQPSNRKALDLFDYLQIYPGSKVTHFKRLHEETGIEYEEMLFFDDESRNREVEQLGVTMRLVRDGVTRGEVDEGVRVWREKRGRKKVVEE</sequence>
<dbReference type="SFLD" id="SFLDG01129">
    <property type="entry name" value="C1.5:_HAD__Beta-PGM__Phosphata"/>
    <property type="match status" value="1"/>
</dbReference>
<dbReference type="Proteomes" id="UP000800041">
    <property type="component" value="Unassembled WGS sequence"/>
</dbReference>
<dbReference type="OrthoDB" id="2865258at2759"/>
<dbReference type="InterPro" id="IPR010033">
    <property type="entry name" value="HAD_SF_ppase_IIIC"/>
</dbReference>
<feature type="region of interest" description="Disordered" evidence="1">
    <location>
        <begin position="1"/>
        <end position="24"/>
    </location>
</feature>
<gene>
    <name evidence="2" type="ORF">K402DRAFT_367476</name>
</gene>
<evidence type="ECO:0000256" key="1">
    <source>
        <dbReference type="SAM" id="MobiDB-lite"/>
    </source>
</evidence>
<dbReference type="GO" id="GO:0003993">
    <property type="term" value="F:acid phosphatase activity"/>
    <property type="evidence" value="ECO:0007669"/>
    <property type="project" value="TreeGrafter"/>
</dbReference>
<dbReference type="PANTHER" id="PTHR17901">
    <property type="entry name" value="MAGNESIUM-DEPENDENT PHOSPHATASE 1 MDP1"/>
    <property type="match status" value="1"/>
</dbReference>
<dbReference type="SFLD" id="SFLDS00003">
    <property type="entry name" value="Haloacid_Dehalogenase"/>
    <property type="match status" value="1"/>
</dbReference>
<accession>A0A6G1HG44</accession>
<dbReference type="EMBL" id="ML977138">
    <property type="protein sequence ID" value="KAF1991999.1"/>
    <property type="molecule type" value="Genomic_DNA"/>
</dbReference>
<dbReference type="SFLD" id="SFLDG01131">
    <property type="entry name" value="C1.5.2:_MDP_Like"/>
    <property type="match status" value="1"/>
</dbReference>
<dbReference type="AlphaFoldDB" id="A0A6G1HG44"/>
<dbReference type="NCBIfam" id="TIGR01685">
    <property type="entry name" value="MDP-1"/>
    <property type="match status" value="1"/>
</dbReference>
<organism evidence="2 3">
    <name type="scientific">Aulographum hederae CBS 113979</name>
    <dbReference type="NCBI Taxonomy" id="1176131"/>
    <lineage>
        <taxon>Eukaryota</taxon>
        <taxon>Fungi</taxon>
        <taxon>Dikarya</taxon>
        <taxon>Ascomycota</taxon>
        <taxon>Pezizomycotina</taxon>
        <taxon>Dothideomycetes</taxon>
        <taxon>Pleosporomycetidae</taxon>
        <taxon>Aulographales</taxon>
        <taxon>Aulographaceae</taxon>
    </lineage>
</organism>
<feature type="compositionally biased region" description="Polar residues" evidence="1">
    <location>
        <begin position="7"/>
        <end position="17"/>
    </location>
</feature>